<feature type="domain" description="Helicase ATP-binding" evidence="1">
    <location>
        <begin position="75"/>
        <end position="255"/>
    </location>
</feature>
<dbReference type="GO" id="GO:0005524">
    <property type="term" value="F:ATP binding"/>
    <property type="evidence" value="ECO:0007669"/>
    <property type="project" value="InterPro"/>
</dbReference>
<dbReference type="PROSITE" id="PS51192">
    <property type="entry name" value="HELICASE_ATP_BIND_1"/>
    <property type="match status" value="1"/>
</dbReference>
<organism evidence="2">
    <name type="scientific">Campylobacter jejuni</name>
    <dbReference type="NCBI Taxonomy" id="197"/>
    <lineage>
        <taxon>Bacteria</taxon>
        <taxon>Pseudomonadati</taxon>
        <taxon>Campylobacterota</taxon>
        <taxon>Epsilonproteobacteria</taxon>
        <taxon>Campylobacterales</taxon>
        <taxon>Campylobacteraceae</taxon>
        <taxon>Campylobacter</taxon>
    </lineage>
</organism>
<dbReference type="GO" id="GO:0016787">
    <property type="term" value="F:hydrolase activity"/>
    <property type="evidence" value="ECO:0007669"/>
    <property type="project" value="InterPro"/>
</dbReference>
<dbReference type="SMART" id="SM00487">
    <property type="entry name" value="DEXDc"/>
    <property type="match status" value="1"/>
</dbReference>
<dbReference type="Gene3D" id="3.40.50.300">
    <property type="entry name" value="P-loop containing nucleotide triphosphate hydrolases"/>
    <property type="match status" value="1"/>
</dbReference>
<proteinExistence type="predicted"/>
<feature type="non-terminal residue" evidence="2">
    <location>
        <position position="883"/>
    </location>
</feature>
<accession>A0A5Y5LZH6</accession>
<sequence>MSKKNEDKQIPLRLSEYLKYIDEYDFIKDIDDKLGDKSLFSYQLKAVQNAMMVLKYYQDSGEVEYFHRIYNGYDLLAMKDSNKASFWMATGSGKTIVMVKLVKELFKAIKNGFIYDKPILILAPNEIILKQIEKELRANDLEAKILNSDDLKARSLFGNDVFLYRSDLLDDGENISKNKDGKRIDYHDYLQNNGWYIFLDEAHRGDSTDSKRKSYIKELSDGLGDKKGFIFNFSATFTDDVDMLTCAYNYNLNKFNSSGYGKEIVLFDDELKIDEDSEEELRIEQVLKSFLVFCLVKKSKELIKDKTLTYHNPLIIVVSDKVNTDDAGIKIYFKAVKKILENSFDLKVLKNNLKSELQKLKPEFSNYNLNSIFIDLLNEINETDMKKYIFHDNLANSLEACKINKNQREIVVKSKNSSKPFLLVNIGDNKEWANFIDGLGISIGQELSNGYFDNINDENSPINIMLGSKVFSEGWDSNRVNEILFLNIGSKNAIKYVTQTIGRGVRIEPKKGDKKRKGNAGIETLFVMASDSNGVRQILKGFKVMQNDTKALVGFKKTNAYKEPKIPVYANLNTRVRLKLSNSDLNNLHKYMNDFDDDVLYFYDDLCDKLGLKIIDEIKDESKNELFERGVSVNYFQNDKVSLKKIYQTIKSKAKKLEGFKVIDDEIKHFNEFSTTLSEESVKNINAKIKEVLKSVSKKAYSDDELKEKFNKGEIDLDELMELKNTKIPNELASKDDYIISAKLQSHYYLPLIIKENDDMINHSINNVSEVEFLKDLEKHFASCEVLKNSEWGFSRIVENVDDIYIPYFDTQGQIYRKFYPDFIFWLRDKASGIESIYFIDPKGLTRGQNPIDKIKGFEGIFIKNGATHNDIKVYLYYYNNKN</sequence>
<dbReference type="SUPFAM" id="SSF52540">
    <property type="entry name" value="P-loop containing nucleoside triphosphate hydrolases"/>
    <property type="match status" value="1"/>
</dbReference>
<evidence type="ECO:0000313" key="2">
    <source>
        <dbReference type="EMBL" id="ECK4415037.1"/>
    </source>
</evidence>
<dbReference type="PANTHER" id="PTHR47396:SF1">
    <property type="entry name" value="ATP-DEPENDENT HELICASE IRC3-RELATED"/>
    <property type="match status" value="1"/>
</dbReference>
<dbReference type="InterPro" id="IPR006935">
    <property type="entry name" value="Helicase/UvrB_N"/>
</dbReference>
<dbReference type="EMBL" id="AAJBVI010000107">
    <property type="protein sequence ID" value="ECK4415037.1"/>
    <property type="molecule type" value="Genomic_DNA"/>
</dbReference>
<evidence type="ECO:0000259" key="1">
    <source>
        <dbReference type="PROSITE" id="PS51192"/>
    </source>
</evidence>
<name>A0A5Y5LZH6_CAMJU</name>
<protein>
    <recommendedName>
        <fullName evidence="1">Helicase ATP-binding domain-containing protein</fullName>
    </recommendedName>
</protein>
<dbReference type="InterPro" id="IPR050742">
    <property type="entry name" value="Helicase_Restrict-Modif_Enz"/>
</dbReference>
<dbReference type="GO" id="GO:0003677">
    <property type="term" value="F:DNA binding"/>
    <property type="evidence" value="ECO:0007669"/>
    <property type="project" value="InterPro"/>
</dbReference>
<gene>
    <name evidence="2" type="ORF">FRM11_08135</name>
</gene>
<comment type="caution">
    <text evidence="2">The sequence shown here is derived from an EMBL/GenBank/DDBJ whole genome shotgun (WGS) entry which is preliminary data.</text>
</comment>
<dbReference type="InterPro" id="IPR027417">
    <property type="entry name" value="P-loop_NTPase"/>
</dbReference>
<dbReference type="Pfam" id="PF04851">
    <property type="entry name" value="ResIII"/>
    <property type="match status" value="1"/>
</dbReference>
<dbReference type="InterPro" id="IPR014001">
    <property type="entry name" value="Helicase_ATP-bd"/>
</dbReference>
<dbReference type="GO" id="GO:0005829">
    <property type="term" value="C:cytosol"/>
    <property type="evidence" value="ECO:0007669"/>
    <property type="project" value="TreeGrafter"/>
</dbReference>
<dbReference type="PANTHER" id="PTHR47396">
    <property type="entry name" value="TYPE I RESTRICTION ENZYME ECOKI R PROTEIN"/>
    <property type="match status" value="1"/>
</dbReference>
<reference evidence="2" key="1">
    <citation type="submission" date="2019-08" db="EMBL/GenBank/DDBJ databases">
        <authorList>
            <consortium name="PulseNet: The National Subtyping Network for Foodborne Disease Surveillance"/>
            <person name="Tarr C.L."/>
            <person name="Trees E."/>
            <person name="Katz L.S."/>
            <person name="Carleton-Romer H.A."/>
            <person name="Stroika S."/>
            <person name="Kucerova Z."/>
            <person name="Roache K.F."/>
            <person name="Sabol A.L."/>
            <person name="Besser J."/>
            <person name="Gerner-Smidt P."/>
        </authorList>
    </citation>
    <scope>NUCLEOTIDE SEQUENCE</scope>
    <source>
        <strain evidence="2">PNUSAC010494</strain>
    </source>
</reference>
<dbReference type="AlphaFoldDB" id="A0A5Y5LZH6"/>